<dbReference type="Proteomes" id="UP000662678">
    <property type="component" value="Unassembled WGS sequence"/>
</dbReference>
<gene>
    <name evidence="18" type="ORF">GCM10011419_21460</name>
</gene>
<dbReference type="InterPro" id="IPR036942">
    <property type="entry name" value="Beta-barrel_TonB_sf"/>
</dbReference>
<dbReference type="CDD" id="cd01347">
    <property type="entry name" value="ligand_gated_channel"/>
    <property type="match status" value="1"/>
</dbReference>
<sequence>MSLFSPHSLYLTPECAFMFKNKPLAALVALACAQAALAGNPVTLDEVVVTATRTATPVAKVLSDVTVLGREEIAQSGSLTITELLSREAGVEFYSNGGEGKSSSLMLRGASAKQTVVLIDGMRVISATAGSTALENLNLDAIERIEILRGPASSLYGADALGGVVQIFTKRGSGTPALSANVGVGAEGKRVFGAGIAGKAGSTAFNLAFNHNRTDGISARSNRLSSYNPDRDGYENTTYTASVQHELATGHSLNLTAFQSENRNEYDQSSKKQDESKSRLAGQSLELKNRLGERWNSSLRYSYSTDKSLNYTNGNFATASSLFETRQNEWQWQNDLNLAAAGQLALGLVNTEQHVLGSTAYSRTRRSVNAAYAGYQGEFGAHRLQGSMRHDDNSQFGGHTTGQLGYGFVPAAGWLLRAGYGTAFRAPTFNDLYWPLAFGYQGNPNLKPEEARNRELSVQWRQQAHSVKFTAFDNRIDNLIALKSDYSSVDNVDKARIIGQTLEAGTVLGSVSLAANITSQRARDEKTGNTLQYRSKLHGGVTASLALDRTTLSAELRAAGKRPAKADNSEFLPGYGVVNLGADYQLDKQWTLNARLSNVGDKRYETVKDYNQSRRGWFVGVRYAQ</sequence>
<dbReference type="InterPro" id="IPR037066">
    <property type="entry name" value="Plug_dom_sf"/>
</dbReference>
<proteinExistence type="inferred from homology"/>
<dbReference type="EMBL" id="BMYP01000027">
    <property type="protein sequence ID" value="GHD78849.1"/>
    <property type="molecule type" value="Genomic_DNA"/>
</dbReference>
<evidence type="ECO:0000259" key="17">
    <source>
        <dbReference type="Pfam" id="PF07715"/>
    </source>
</evidence>
<protein>
    <submittedName>
        <fullName evidence="18">Outer membrane protein</fullName>
    </submittedName>
</protein>
<evidence type="ECO:0000256" key="1">
    <source>
        <dbReference type="ARBA" id="ARBA00004571"/>
    </source>
</evidence>
<keyword evidence="7" id="KW-0406">Ion transport</keyword>
<evidence type="ECO:0000256" key="15">
    <source>
        <dbReference type="SAM" id="SignalP"/>
    </source>
</evidence>
<dbReference type="PANTHER" id="PTHR30069">
    <property type="entry name" value="TONB-DEPENDENT OUTER MEMBRANE RECEPTOR"/>
    <property type="match status" value="1"/>
</dbReference>
<accession>A0ABQ3HCE3</accession>
<dbReference type="Gene3D" id="2.170.130.10">
    <property type="entry name" value="TonB-dependent receptor, plug domain"/>
    <property type="match status" value="1"/>
</dbReference>
<feature type="domain" description="TonB-dependent receptor-like beta-barrel" evidence="16">
    <location>
        <begin position="201"/>
        <end position="599"/>
    </location>
</feature>
<keyword evidence="19" id="KW-1185">Reference proteome</keyword>
<organism evidence="18 19">
    <name type="scientific">Vogesella fluminis</name>
    <dbReference type="NCBI Taxonomy" id="1069161"/>
    <lineage>
        <taxon>Bacteria</taxon>
        <taxon>Pseudomonadati</taxon>
        <taxon>Pseudomonadota</taxon>
        <taxon>Betaproteobacteria</taxon>
        <taxon>Neisseriales</taxon>
        <taxon>Chromobacteriaceae</taxon>
        <taxon>Vogesella</taxon>
    </lineage>
</organism>
<feature type="chain" id="PRO_5045747700" evidence="15">
    <location>
        <begin position="39"/>
        <end position="625"/>
    </location>
</feature>
<feature type="region of interest" description="Disordered" evidence="14">
    <location>
        <begin position="261"/>
        <end position="283"/>
    </location>
</feature>
<evidence type="ECO:0000313" key="19">
    <source>
        <dbReference type="Proteomes" id="UP000662678"/>
    </source>
</evidence>
<evidence type="ECO:0000259" key="16">
    <source>
        <dbReference type="Pfam" id="PF00593"/>
    </source>
</evidence>
<evidence type="ECO:0000256" key="9">
    <source>
        <dbReference type="ARBA" id="ARBA00023136"/>
    </source>
</evidence>
<evidence type="ECO:0000256" key="11">
    <source>
        <dbReference type="ARBA" id="ARBA00023237"/>
    </source>
</evidence>
<keyword evidence="10" id="KW-0675">Receptor</keyword>
<keyword evidence="4 12" id="KW-1134">Transmembrane beta strand</keyword>
<feature type="compositionally biased region" description="Basic and acidic residues" evidence="14">
    <location>
        <begin position="262"/>
        <end position="278"/>
    </location>
</feature>
<evidence type="ECO:0000256" key="10">
    <source>
        <dbReference type="ARBA" id="ARBA00023170"/>
    </source>
</evidence>
<dbReference type="InterPro" id="IPR039426">
    <property type="entry name" value="TonB-dep_rcpt-like"/>
</dbReference>
<dbReference type="PROSITE" id="PS52016">
    <property type="entry name" value="TONB_DEPENDENT_REC_3"/>
    <property type="match status" value="1"/>
</dbReference>
<feature type="domain" description="TonB-dependent receptor plug" evidence="17">
    <location>
        <begin position="59"/>
        <end position="164"/>
    </location>
</feature>
<dbReference type="InterPro" id="IPR012910">
    <property type="entry name" value="Plug_dom"/>
</dbReference>
<evidence type="ECO:0000313" key="18">
    <source>
        <dbReference type="EMBL" id="GHD78849.1"/>
    </source>
</evidence>
<dbReference type="Gene3D" id="2.40.170.20">
    <property type="entry name" value="TonB-dependent receptor, beta-barrel domain"/>
    <property type="match status" value="1"/>
</dbReference>
<evidence type="ECO:0000256" key="14">
    <source>
        <dbReference type="SAM" id="MobiDB-lite"/>
    </source>
</evidence>
<evidence type="ECO:0000256" key="13">
    <source>
        <dbReference type="RuleBase" id="RU003357"/>
    </source>
</evidence>
<dbReference type="PANTHER" id="PTHR30069:SF53">
    <property type="entry name" value="COLICIN I RECEPTOR-RELATED"/>
    <property type="match status" value="1"/>
</dbReference>
<evidence type="ECO:0000256" key="12">
    <source>
        <dbReference type="PROSITE-ProRule" id="PRU01360"/>
    </source>
</evidence>
<evidence type="ECO:0000256" key="8">
    <source>
        <dbReference type="ARBA" id="ARBA00023077"/>
    </source>
</evidence>
<comment type="caution">
    <text evidence="18">The sequence shown here is derived from an EMBL/GenBank/DDBJ whole genome shotgun (WGS) entry which is preliminary data.</text>
</comment>
<keyword evidence="11 12" id="KW-0998">Cell outer membrane</keyword>
<evidence type="ECO:0000256" key="4">
    <source>
        <dbReference type="ARBA" id="ARBA00022452"/>
    </source>
</evidence>
<keyword evidence="9 12" id="KW-0472">Membrane</keyword>
<keyword evidence="5 12" id="KW-0812">Transmembrane</keyword>
<evidence type="ECO:0000256" key="3">
    <source>
        <dbReference type="ARBA" id="ARBA00022448"/>
    </source>
</evidence>
<keyword evidence="6 15" id="KW-0732">Signal</keyword>
<keyword evidence="8 13" id="KW-0798">TonB box</keyword>
<feature type="signal peptide" evidence="15">
    <location>
        <begin position="1"/>
        <end position="38"/>
    </location>
</feature>
<dbReference type="InterPro" id="IPR000531">
    <property type="entry name" value="Beta-barrel_TonB"/>
</dbReference>
<evidence type="ECO:0000256" key="2">
    <source>
        <dbReference type="ARBA" id="ARBA00009810"/>
    </source>
</evidence>
<dbReference type="Pfam" id="PF07715">
    <property type="entry name" value="Plug"/>
    <property type="match status" value="1"/>
</dbReference>
<evidence type="ECO:0000256" key="5">
    <source>
        <dbReference type="ARBA" id="ARBA00022692"/>
    </source>
</evidence>
<comment type="similarity">
    <text evidence="2 12 13">Belongs to the TonB-dependent receptor family.</text>
</comment>
<dbReference type="Pfam" id="PF00593">
    <property type="entry name" value="TonB_dep_Rec_b-barrel"/>
    <property type="match status" value="1"/>
</dbReference>
<comment type="subcellular location">
    <subcellularLocation>
        <location evidence="1 12">Cell outer membrane</location>
        <topology evidence="1 12">Multi-pass membrane protein</topology>
    </subcellularLocation>
</comment>
<reference evidence="19" key="1">
    <citation type="journal article" date="2019" name="Int. J. Syst. Evol. Microbiol.">
        <title>The Global Catalogue of Microorganisms (GCM) 10K type strain sequencing project: providing services to taxonomists for standard genome sequencing and annotation.</title>
        <authorList>
            <consortium name="The Broad Institute Genomics Platform"/>
            <consortium name="The Broad Institute Genome Sequencing Center for Infectious Disease"/>
            <person name="Wu L."/>
            <person name="Ma J."/>
        </authorList>
    </citation>
    <scope>NUCLEOTIDE SEQUENCE [LARGE SCALE GENOMIC DNA]</scope>
    <source>
        <strain evidence="19">KCTC 23713</strain>
    </source>
</reference>
<name>A0ABQ3HCE3_9NEIS</name>
<dbReference type="SUPFAM" id="SSF56935">
    <property type="entry name" value="Porins"/>
    <property type="match status" value="1"/>
</dbReference>
<keyword evidence="3 12" id="KW-0813">Transport</keyword>
<evidence type="ECO:0000256" key="6">
    <source>
        <dbReference type="ARBA" id="ARBA00022729"/>
    </source>
</evidence>
<evidence type="ECO:0000256" key="7">
    <source>
        <dbReference type="ARBA" id="ARBA00023065"/>
    </source>
</evidence>